<evidence type="ECO:0000313" key="2">
    <source>
        <dbReference type="EMBL" id="GAD49619.1"/>
    </source>
</evidence>
<feature type="domain" description="MaoC-like" evidence="1">
    <location>
        <begin position="17"/>
        <end position="112"/>
    </location>
</feature>
<dbReference type="Proteomes" id="UP000016568">
    <property type="component" value="Unassembled WGS sequence"/>
</dbReference>
<dbReference type="InterPro" id="IPR029069">
    <property type="entry name" value="HotDog_dom_sf"/>
</dbReference>
<dbReference type="PANTHER" id="PTHR43664">
    <property type="entry name" value="MONOAMINE OXIDASE-RELATED"/>
    <property type="match status" value="1"/>
</dbReference>
<dbReference type="PANTHER" id="PTHR43664:SF1">
    <property type="entry name" value="BETA-METHYLMALYL-COA DEHYDRATASE"/>
    <property type="match status" value="1"/>
</dbReference>
<name>U2ZW63_9SPHN</name>
<organism evidence="2 3">
    <name type="scientific">Caenibius tardaugens NBRC 16725</name>
    <dbReference type="NCBI Taxonomy" id="1219035"/>
    <lineage>
        <taxon>Bacteria</taxon>
        <taxon>Pseudomonadati</taxon>
        <taxon>Pseudomonadota</taxon>
        <taxon>Alphaproteobacteria</taxon>
        <taxon>Sphingomonadales</taxon>
        <taxon>Erythrobacteraceae</taxon>
        <taxon>Caenibius</taxon>
    </lineage>
</organism>
<dbReference type="OrthoDB" id="9797938at2"/>
<dbReference type="EMBL" id="BASZ01000006">
    <property type="protein sequence ID" value="GAD49619.1"/>
    <property type="molecule type" value="Genomic_DNA"/>
</dbReference>
<dbReference type="RefSeq" id="WP_021690524.1">
    <property type="nucleotide sequence ID" value="NZ_BASZ01000006.1"/>
</dbReference>
<dbReference type="Pfam" id="PF01575">
    <property type="entry name" value="MaoC_dehydratas"/>
    <property type="match status" value="1"/>
</dbReference>
<dbReference type="KEGG" id="ntd:EGO55_19110"/>
<gene>
    <name evidence="2" type="ORF">NT2_06_00580</name>
</gene>
<dbReference type="Gene3D" id="3.10.129.10">
    <property type="entry name" value="Hotdog Thioesterase"/>
    <property type="match status" value="1"/>
</dbReference>
<keyword evidence="3" id="KW-1185">Reference proteome</keyword>
<sequence>MIYFEDMLVGTTERFGRYEVQREDVLDFARKFDPHPFHLSDEEAAKTHFGRISASGWHTCAMTMAMFVEHIQDIPHASHGGVGIDELRWTRPVYPGDILSMETEILRKHRSRSRPEIGSVWTRMTTFNQDNVIVLDMTAIGIFALRDPAADNA</sequence>
<reference evidence="2 3" key="1">
    <citation type="submission" date="2013-09" db="EMBL/GenBank/DDBJ databases">
        <title>Whole genome shotgun sequence of Novosphingobium tardaugens NBRC 16725.</title>
        <authorList>
            <person name="Isaki S."/>
            <person name="Hosoyama A."/>
            <person name="Tsuchikane K."/>
            <person name="Katsumata H."/>
            <person name="Ando Y."/>
            <person name="Yamazaki S."/>
            <person name="Fujita N."/>
        </authorList>
    </citation>
    <scope>NUCLEOTIDE SEQUENCE [LARGE SCALE GENOMIC DNA]</scope>
    <source>
        <strain evidence="2 3">NBRC 16725</strain>
    </source>
</reference>
<dbReference type="SUPFAM" id="SSF54637">
    <property type="entry name" value="Thioesterase/thiol ester dehydrase-isomerase"/>
    <property type="match status" value="1"/>
</dbReference>
<dbReference type="eggNOG" id="COG2030">
    <property type="taxonomic scope" value="Bacteria"/>
</dbReference>
<dbReference type="CDD" id="cd03454">
    <property type="entry name" value="YdeM"/>
    <property type="match status" value="1"/>
</dbReference>
<comment type="caution">
    <text evidence="2">The sequence shown here is derived from an EMBL/GenBank/DDBJ whole genome shotgun (WGS) entry which is preliminary data.</text>
</comment>
<evidence type="ECO:0000259" key="1">
    <source>
        <dbReference type="Pfam" id="PF01575"/>
    </source>
</evidence>
<dbReference type="AlphaFoldDB" id="U2ZW63"/>
<evidence type="ECO:0000313" key="3">
    <source>
        <dbReference type="Proteomes" id="UP000016568"/>
    </source>
</evidence>
<protein>
    <submittedName>
        <fullName evidence="2">Putative MaoC-like dehydratase</fullName>
    </submittedName>
</protein>
<dbReference type="InterPro" id="IPR052342">
    <property type="entry name" value="MCH/BMMD"/>
</dbReference>
<accession>U2ZW63</accession>
<proteinExistence type="predicted"/>
<dbReference type="InterPro" id="IPR002539">
    <property type="entry name" value="MaoC-like_dom"/>
</dbReference>